<evidence type="ECO:0000256" key="2">
    <source>
        <dbReference type="ARBA" id="ARBA00012438"/>
    </source>
</evidence>
<evidence type="ECO:0000256" key="3">
    <source>
        <dbReference type="ARBA" id="ARBA00022553"/>
    </source>
</evidence>
<evidence type="ECO:0000256" key="4">
    <source>
        <dbReference type="SAM" id="Coils"/>
    </source>
</evidence>
<dbReference type="STRING" id="1123037.GCA_000425305_01283"/>
<proteinExistence type="predicted"/>
<accession>A0A5C7B5Y0</accession>
<evidence type="ECO:0000256" key="1">
    <source>
        <dbReference type="ARBA" id="ARBA00000085"/>
    </source>
</evidence>
<dbReference type="InterPro" id="IPR003018">
    <property type="entry name" value="GAF"/>
</dbReference>
<dbReference type="Pfam" id="PF02518">
    <property type="entry name" value="HATPase_c"/>
    <property type="match status" value="1"/>
</dbReference>
<dbReference type="Gene3D" id="1.10.287.130">
    <property type="match status" value="1"/>
</dbReference>
<evidence type="ECO:0000313" key="7">
    <source>
        <dbReference type="Proteomes" id="UP000321938"/>
    </source>
</evidence>
<gene>
    <name evidence="6" type="ORF">ES692_09740</name>
</gene>
<sequence>MQTPKLPLNEIQRLNAVKSYNILDTLPESDYDNITRLVATICDVPISLITILDGDRNFFKSHYGFPFNEYPRKISFCGHTILEDDILIIPDARLDERFKDNPLVLDQEAIFYAGVPLVNPEGLSLGSICVFDHKPREINEHQIDALKTLSKQVVNIFELRKKNEILKKAKQELEKRNKQLKSFASHVSHDLKSPLSNIISLTDLLRNENKHKLSGDSIQYLDYIGESTTVLKDYIDGILLHYKADELLKSKLENVSLDNLCEDIRQILTSKTDELSSPQGLIITNVNKAALSQILINLIDNALKYNDKSKRLVEITYEADIFNHIFNVTDNGIGIPKNKQAYIFEIFKTVKNDFGKSSTGIGLSTVKDLVEKLGGEISVTSKENIGSTFTFTLLKQSE</sequence>
<feature type="domain" description="Histidine kinase" evidence="5">
    <location>
        <begin position="186"/>
        <end position="397"/>
    </location>
</feature>
<evidence type="ECO:0000313" key="6">
    <source>
        <dbReference type="EMBL" id="TXE17257.1"/>
    </source>
</evidence>
<dbReference type="SMART" id="SM00388">
    <property type="entry name" value="HisKA"/>
    <property type="match status" value="1"/>
</dbReference>
<dbReference type="InterPro" id="IPR005467">
    <property type="entry name" value="His_kinase_dom"/>
</dbReference>
<dbReference type="EMBL" id="VOSB01000013">
    <property type="protein sequence ID" value="TXE17257.1"/>
    <property type="molecule type" value="Genomic_DNA"/>
</dbReference>
<dbReference type="GO" id="GO:0000155">
    <property type="term" value="F:phosphorelay sensor kinase activity"/>
    <property type="evidence" value="ECO:0007669"/>
    <property type="project" value="InterPro"/>
</dbReference>
<dbReference type="CDD" id="cd00082">
    <property type="entry name" value="HisKA"/>
    <property type="match status" value="1"/>
</dbReference>
<dbReference type="AlphaFoldDB" id="A0A5C7B5Y0"/>
<dbReference type="OrthoDB" id="9781208at2"/>
<dbReference type="Gene3D" id="3.30.450.40">
    <property type="match status" value="1"/>
</dbReference>
<keyword evidence="3" id="KW-0597">Phosphoprotein</keyword>
<dbReference type="InterPro" id="IPR036890">
    <property type="entry name" value="HATPase_C_sf"/>
</dbReference>
<dbReference type="PROSITE" id="PS50109">
    <property type="entry name" value="HIS_KIN"/>
    <property type="match status" value="1"/>
</dbReference>
<dbReference type="InterPro" id="IPR004358">
    <property type="entry name" value="Sig_transdc_His_kin-like_C"/>
</dbReference>
<dbReference type="SUPFAM" id="SSF47384">
    <property type="entry name" value="Homodimeric domain of signal transducing histidine kinase"/>
    <property type="match status" value="1"/>
</dbReference>
<keyword evidence="4" id="KW-0175">Coiled coil</keyword>
<comment type="caution">
    <text evidence="6">The sequence shown here is derived from an EMBL/GenBank/DDBJ whole genome shotgun (WGS) entry which is preliminary data.</text>
</comment>
<dbReference type="InterPro" id="IPR029016">
    <property type="entry name" value="GAF-like_dom_sf"/>
</dbReference>
<dbReference type="InterPro" id="IPR003594">
    <property type="entry name" value="HATPase_dom"/>
</dbReference>
<dbReference type="Gene3D" id="3.30.565.10">
    <property type="entry name" value="Histidine kinase-like ATPase, C-terminal domain"/>
    <property type="match status" value="1"/>
</dbReference>
<protein>
    <recommendedName>
        <fullName evidence="2">histidine kinase</fullName>
        <ecNumber evidence="2">2.7.13.3</ecNumber>
    </recommendedName>
</protein>
<dbReference type="PRINTS" id="PR00344">
    <property type="entry name" value="BCTRLSENSOR"/>
</dbReference>
<reference evidence="6 7" key="1">
    <citation type="submission" date="2019-08" db="EMBL/GenBank/DDBJ databases">
        <title>Genome of Psychroserpens burtonensis ACAM 167.</title>
        <authorList>
            <person name="Bowman J.P."/>
        </authorList>
    </citation>
    <scope>NUCLEOTIDE SEQUENCE [LARGE SCALE GENOMIC DNA]</scope>
    <source>
        <strain evidence="6 7">ACAM 167</strain>
    </source>
</reference>
<dbReference type="SUPFAM" id="SSF55781">
    <property type="entry name" value="GAF domain-like"/>
    <property type="match status" value="1"/>
</dbReference>
<keyword evidence="7" id="KW-1185">Reference proteome</keyword>
<comment type="catalytic activity">
    <reaction evidence="1">
        <text>ATP + protein L-histidine = ADP + protein N-phospho-L-histidine.</text>
        <dbReference type="EC" id="2.7.13.3"/>
    </reaction>
</comment>
<dbReference type="PANTHER" id="PTHR43102">
    <property type="entry name" value="SLR1143 PROTEIN"/>
    <property type="match status" value="1"/>
</dbReference>
<dbReference type="Pfam" id="PF00512">
    <property type="entry name" value="HisKA"/>
    <property type="match status" value="1"/>
</dbReference>
<feature type="coiled-coil region" evidence="4">
    <location>
        <begin position="156"/>
        <end position="186"/>
    </location>
</feature>
<dbReference type="InterPro" id="IPR036097">
    <property type="entry name" value="HisK_dim/P_sf"/>
</dbReference>
<name>A0A5C7B5Y0_9FLAO</name>
<dbReference type="SUPFAM" id="SSF55874">
    <property type="entry name" value="ATPase domain of HSP90 chaperone/DNA topoisomerase II/histidine kinase"/>
    <property type="match status" value="1"/>
</dbReference>
<keyword evidence="6" id="KW-0808">Transferase</keyword>
<dbReference type="SMART" id="SM00387">
    <property type="entry name" value="HATPase_c"/>
    <property type="match status" value="1"/>
</dbReference>
<keyword evidence="6" id="KW-0418">Kinase</keyword>
<dbReference type="SMART" id="SM00065">
    <property type="entry name" value="GAF"/>
    <property type="match status" value="1"/>
</dbReference>
<organism evidence="6 7">
    <name type="scientific">Psychroserpens burtonensis</name>
    <dbReference type="NCBI Taxonomy" id="49278"/>
    <lineage>
        <taxon>Bacteria</taxon>
        <taxon>Pseudomonadati</taxon>
        <taxon>Bacteroidota</taxon>
        <taxon>Flavobacteriia</taxon>
        <taxon>Flavobacteriales</taxon>
        <taxon>Flavobacteriaceae</taxon>
        <taxon>Psychroserpens</taxon>
    </lineage>
</organism>
<dbReference type="CDD" id="cd00075">
    <property type="entry name" value="HATPase"/>
    <property type="match status" value="1"/>
</dbReference>
<dbReference type="PANTHER" id="PTHR43102:SF2">
    <property type="entry name" value="GAF DOMAIN-CONTAINING PROTEIN"/>
    <property type="match status" value="1"/>
</dbReference>
<dbReference type="Proteomes" id="UP000321938">
    <property type="component" value="Unassembled WGS sequence"/>
</dbReference>
<dbReference type="EC" id="2.7.13.3" evidence="2"/>
<dbReference type="RefSeq" id="WP_147231665.1">
    <property type="nucleotide sequence ID" value="NZ_VOSB01000013.1"/>
</dbReference>
<dbReference type="Pfam" id="PF01590">
    <property type="entry name" value="GAF"/>
    <property type="match status" value="1"/>
</dbReference>
<evidence type="ECO:0000259" key="5">
    <source>
        <dbReference type="PROSITE" id="PS50109"/>
    </source>
</evidence>
<dbReference type="InterPro" id="IPR003661">
    <property type="entry name" value="HisK_dim/P_dom"/>
</dbReference>